<dbReference type="EMBL" id="JAUHTC010000022">
    <property type="protein sequence ID" value="MDN4517219.1"/>
    <property type="molecule type" value="Genomic_DNA"/>
</dbReference>
<evidence type="ECO:0000256" key="2">
    <source>
        <dbReference type="ARBA" id="ARBA00022490"/>
    </source>
</evidence>
<gene>
    <name evidence="5" type="ORF">QYF68_05190</name>
</gene>
<evidence type="ECO:0000256" key="1">
    <source>
        <dbReference type="ARBA" id="ARBA00004496"/>
    </source>
</evidence>
<dbReference type="Pfam" id="PF00313">
    <property type="entry name" value="CSD"/>
    <property type="match status" value="1"/>
</dbReference>
<name>A0ABT8H8X7_MYCAO</name>
<sequence length="104" mass="11250">MSNWRYGTVNWFDVEKGFGFIDPGDAQPQVFVEYTSIEMSGLRTLLAGEPVAYTHRIARSGPEAVAVRPLPQHGLTVNAEAHASRARVHPVAGGDPTSEQEACA</sequence>
<dbReference type="SUPFAM" id="SSF50249">
    <property type="entry name" value="Nucleic acid-binding proteins"/>
    <property type="match status" value="1"/>
</dbReference>
<comment type="caution">
    <text evidence="5">The sequence shown here is derived from an EMBL/GenBank/DDBJ whole genome shotgun (WGS) entry which is preliminary data.</text>
</comment>
<dbReference type="InterPro" id="IPR050181">
    <property type="entry name" value="Cold_shock_domain"/>
</dbReference>
<dbReference type="PIRSF" id="PIRSF002599">
    <property type="entry name" value="Cold_shock_A"/>
    <property type="match status" value="1"/>
</dbReference>
<dbReference type="InterPro" id="IPR012340">
    <property type="entry name" value="NA-bd_OB-fold"/>
</dbReference>
<dbReference type="PANTHER" id="PTHR11544">
    <property type="entry name" value="COLD SHOCK DOMAIN CONTAINING PROTEINS"/>
    <property type="match status" value="1"/>
</dbReference>
<organism evidence="5 6">
    <name type="scientific">Mycolicibacterium austroafricanum</name>
    <name type="common">Mycobacterium austroafricanum</name>
    <dbReference type="NCBI Taxonomy" id="39687"/>
    <lineage>
        <taxon>Bacteria</taxon>
        <taxon>Bacillati</taxon>
        <taxon>Actinomycetota</taxon>
        <taxon>Actinomycetes</taxon>
        <taxon>Mycobacteriales</taxon>
        <taxon>Mycobacteriaceae</taxon>
        <taxon>Mycolicibacterium</taxon>
    </lineage>
</organism>
<proteinExistence type="predicted"/>
<keyword evidence="6" id="KW-1185">Reference proteome</keyword>
<feature type="domain" description="CSD" evidence="4">
    <location>
        <begin position="4"/>
        <end position="69"/>
    </location>
</feature>
<comment type="subcellular location">
    <subcellularLocation>
        <location evidence="1">Cytoplasm</location>
    </subcellularLocation>
</comment>
<keyword evidence="2" id="KW-0963">Cytoplasm</keyword>
<dbReference type="InterPro" id="IPR011129">
    <property type="entry name" value="CSD"/>
</dbReference>
<evidence type="ECO:0000313" key="5">
    <source>
        <dbReference type="EMBL" id="MDN4517219.1"/>
    </source>
</evidence>
<reference evidence="5" key="1">
    <citation type="submission" date="2023-07" db="EMBL/GenBank/DDBJ databases">
        <title>Degradation of tert-butanol by M. austroafricanum TBA100.</title>
        <authorList>
            <person name="Helbich S."/>
            <person name="Vainshtein Y."/>
        </authorList>
    </citation>
    <scope>NUCLEOTIDE SEQUENCE</scope>
    <source>
        <strain evidence="5">TBA100</strain>
    </source>
</reference>
<protein>
    <submittedName>
        <fullName evidence="5">Cold shock domain-containing protein</fullName>
    </submittedName>
</protein>
<evidence type="ECO:0000256" key="3">
    <source>
        <dbReference type="SAM" id="MobiDB-lite"/>
    </source>
</evidence>
<dbReference type="SMART" id="SM00357">
    <property type="entry name" value="CSP"/>
    <property type="match status" value="1"/>
</dbReference>
<evidence type="ECO:0000313" key="6">
    <source>
        <dbReference type="Proteomes" id="UP001172687"/>
    </source>
</evidence>
<dbReference type="PRINTS" id="PR00050">
    <property type="entry name" value="COLDSHOCK"/>
</dbReference>
<evidence type="ECO:0000259" key="4">
    <source>
        <dbReference type="PROSITE" id="PS51857"/>
    </source>
</evidence>
<dbReference type="CDD" id="cd04458">
    <property type="entry name" value="CSP_CDS"/>
    <property type="match status" value="1"/>
</dbReference>
<dbReference type="InterPro" id="IPR002059">
    <property type="entry name" value="CSP_DNA-bd"/>
</dbReference>
<dbReference type="InterPro" id="IPR012156">
    <property type="entry name" value="Cold_shock_CspA"/>
</dbReference>
<dbReference type="Proteomes" id="UP001172687">
    <property type="component" value="Unassembled WGS sequence"/>
</dbReference>
<feature type="region of interest" description="Disordered" evidence="3">
    <location>
        <begin position="79"/>
        <end position="104"/>
    </location>
</feature>
<accession>A0ABT8H8X7</accession>
<dbReference type="PROSITE" id="PS51857">
    <property type="entry name" value="CSD_2"/>
    <property type="match status" value="1"/>
</dbReference>
<dbReference type="Gene3D" id="2.40.50.140">
    <property type="entry name" value="Nucleic acid-binding proteins"/>
    <property type="match status" value="1"/>
</dbReference>